<sequence length="315" mass="34286">MKPLDVVTFGEAMALFMADETGPLDEVKHFTRELAGAETNVAIGLARLGLNAGWASKVGEDAFGTYIMKRLAEEKVDVEHVFKDSRYPTGFQLKEKVLSGDPFVQSFRKGSAASYMNEEDFRPDYFSRAAHLHMTGIPLAVSSHTRSFAEKAQRYMKTLGKSITFDPNLRPALWASEEEMIETVNKMAVQADYVLPGLAEGKVLTGLSSPEEIGAFYLNQGVKAVVIKLGEDGAYYKTFKEEGVVSPFPVEAVVDTVGAGDGFAVGLISGLLENLSLHDAVLRGNAIGALAVQSQGDNDGYPDRHALFDYMNQTI</sequence>
<evidence type="ECO:0000313" key="8">
    <source>
        <dbReference type="Proteomes" id="UP000028549"/>
    </source>
</evidence>
<keyword evidence="4" id="KW-0418">Kinase</keyword>
<evidence type="ECO:0000256" key="2">
    <source>
        <dbReference type="ARBA" id="ARBA00022679"/>
    </source>
</evidence>
<evidence type="ECO:0000256" key="5">
    <source>
        <dbReference type="ARBA" id="ARBA00022840"/>
    </source>
</evidence>
<dbReference type="GO" id="GO:0005524">
    <property type="term" value="F:ATP binding"/>
    <property type="evidence" value="ECO:0007669"/>
    <property type="project" value="UniProtKB-KW"/>
</dbReference>
<dbReference type="PANTHER" id="PTHR43085">
    <property type="entry name" value="HEXOKINASE FAMILY MEMBER"/>
    <property type="match status" value="1"/>
</dbReference>
<evidence type="ECO:0000256" key="1">
    <source>
        <dbReference type="ARBA" id="ARBA00010688"/>
    </source>
</evidence>
<proteinExistence type="inferred from homology"/>
<evidence type="ECO:0000256" key="3">
    <source>
        <dbReference type="ARBA" id="ARBA00022741"/>
    </source>
</evidence>
<dbReference type="SUPFAM" id="SSF53613">
    <property type="entry name" value="Ribokinase-like"/>
    <property type="match status" value="1"/>
</dbReference>
<dbReference type="InterPro" id="IPR011611">
    <property type="entry name" value="PfkB_dom"/>
</dbReference>
<evidence type="ECO:0000259" key="6">
    <source>
        <dbReference type="Pfam" id="PF00294"/>
    </source>
</evidence>
<dbReference type="InterPro" id="IPR029056">
    <property type="entry name" value="Ribokinase-like"/>
</dbReference>
<dbReference type="InterPro" id="IPR002173">
    <property type="entry name" value="Carboh/pur_kinase_PfkB_CS"/>
</dbReference>
<keyword evidence="5" id="KW-0067">ATP-binding</keyword>
<dbReference type="Pfam" id="PF00294">
    <property type="entry name" value="PfkB"/>
    <property type="match status" value="1"/>
</dbReference>
<reference evidence="7 8" key="1">
    <citation type="journal article" date="2005" name="Int. J. Syst. Evol. Microbiol.">
        <title>Bacillus cibi sp. nov., isolated from jeotgal, a traditional Korean fermented seafood.</title>
        <authorList>
            <person name="Yoon J.H."/>
            <person name="Lee C.H."/>
            <person name="Oh T.K."/>
        </authorList>
    </citation>
    <scope>NUCLEOTIDE SEQUENCE [LARGE SCALE GENOMIC DNA]</scope>
    <source>
        <strain evidence="7 8">DSM 16189</strain>
    </source>
</reference>
<accession>A0A084GZV4</accession>
<dbReference type="EMBL" id="JNVC02000004">
    <property type="protein sequence ID" value="KEZ52866.1"/>
    <property type="molecule type" value="Genomic_DNA"/>
</dbReference>
<keyword evidence="2" id="KW-0808">Transferase</keyword>
<evidence type="ECO:0000256" key="4">
    <source>
        <dbReference type="ARBA" id="ARBA00022777"/>
    </source>
</evidence>
<comment type="similarity">
    <text evidence="1">Belongs to the carbohydrate kinase PfkB family.</text>
</comment>
<dbReference type="RefSeq" id="WP_029565935.1">
    <property type="nucleotide sequence ID" value="NZ_JNVC02000004.1"/>
</dbReference>
<evidence type="ECO:0000313" key="7">
    <source>
        <dbReference type="EMBL" id="KEZ52866.1"/>
    </source>
</evidence>
<organism evidence="7 8">
    <name type="scientific">Metabacillus indicus</name>
    <name type="common">Bacillus indicus</name>
    <dbReference type="NCBI Taxonomy" id="246786"/>
    <lineage>
        <taxon>Bacteria</taxon>
        <taxon>Bacillati</taxon>
        <taxon>Bacillota</taxon>
        <taxon>Bacilli</taxon>
        <taxon>Bacillales</taxon>
        <taxon>Bacillaceae</taxon>
        <taxon>Metabacillus</taxon>
    </lineage>
</organism>
<dbReference type="PROSITE" id="PS00584">
    <property type="entry name" value="PFKB_KINASES_2"/>
    <property type="match status" value="1"/>
</dbReference>
<dbReference type="AlphaFoldDB" id="A0A084GZV4"/>
<dbReference type="STRING" id="246786.GS18_0208505"/>
<dbReference type="GO" id="GO:0016301">
    <property type="term" value="F:kinase activity"/>
    <property type="evidence" value="ECO:0007669"/>
    <property type="project" value="UniProtKB-KW"/>
</dbReference>
<dbReference type="Gene3D" id="3.40.1190.20">
    <property type="match status" value="1"/>
</dbReference>
<keyword evidence="3" id="KW-0547">Nucleotide-binding</keyword>
<name>A0A084GZV4_METID</name>
<dbReference type="InterPro" id="IPR050306">
    <property type="entry name" value="PfkB_Carbo_kinase"/>
</dbReference>
<comment type="caution">
    <text evidence="7">The sequence shown here is derived from an EMBL/GenBank/DDBJ whole genome shotgun (WGS) entry which is preliminary data.</text>
</comment>
<feature type="domain" description="Carbohydrate kinase PfkB" evidence="6">
    <location>
        <begin position="5"/>
        <end position="303"/>
    </location>
</feature>
<gene>
    <name evidence="7" type="ORF">GS18_0208505</name>
</gene>
<dbReference type="Proteomes" id="UP000028549">
    <property type="component" value="Unassembled WGS sequence"/>
</dbReference>
<protein>
    <submittedName>
        <fullName evidence="7">2-dehydro-3-deoxygluconokinase</fullName>
    </submittedName>
</protein>
<dbReference type="PANTHER" id="PTHR43085:SF1">
    <property type="entry name" value="PSEUDOURIDINE KINASE-RELATED"/>
    <property type="match status" value="1"/>
</dbReference>
<dbReference type="CDD" id="cd01166">
    <property type="entry name" value="KdgK"/>
    <property type="match status" value="1"/>
</dbReference>
<keyword evidence="8" id="KW-1185">Reference proteome</keyword>